<dbReference type="GeneID" id="64971594"/>
<dbReference type="SUPFAM" id="SSF103473">
    <property type="entry name" value="MFS general substrate transporter"/>
    <property type="match status" value="1"/>
</dbReference>
<feature type="transmembrane region" description="Helical" evidence="7">
    <location>
        <begin position="221"/>
        <end position="241"/>
    </location>
</feature>
<dbReference type="PANTHER" id="PTHR23501:SF199">
    <property type="entry name" value="MFS EFFLUX TRANSPORTER INPD-RELATED"/>
    <property type="match status" value="1"/>
</dbReference>
<keyword evidence="10" id="KW-1185">Reference proteome</keyword>
<dbReference type="Gene3D" id="1.20.1250.20">
    <property type="entry name" value="MFS general substrate transporter like domains"/>
    <property type="match status" value="1"/>
</dbReference>
<dbReference type="FunFam" id="1.20.1720.10:FF:000012">
    <property type="entry name" value="MFS toxin efflux pump (AflT)"/>
    <property type="match status" value="1"/>
</dbReference>
<organism evidence="9 10">
    <name type="scientific">Aspergillus puulaauensis</name>
    <dbReference type="NCBI Taxonomy" id="1220207"/>
    <lineage>
        <taxon>Eukaryota</taxon>
        <taxon>Fungi</taxon>
        <taxon>Dikarya</taxon>
        <taxon>Ascomycota</taxon>
        <taxon>Pezizomycotina</taxon>
        <taxon>Eurotiomycetes</taxon>
        <taxon>Eurotiomycetidae</taxon>
        <taxon>Eurotiales</taxon>
        <taxon>Aspergillaceae</taxon>
        <taxon>Aspergillus</taxon>
    </lineage>
</organism>
<dbReference type="Pfam" id="PF07690">
    <property type="entry name" value="MFS_1"/>
    <property type="match status" value="1"/>
</dbReference>
<evidence type="ECO:0000256" key="5">
    <source>
        <dbReference type="ARBA" id="ARBA00023136"/>
    </source>
</evidence>
<dbReference type="GO" id="GO:0022857">
    <property type="term" value="F:transmembrane transporter activity"/>
    <property type="evidence" value="ECO:0007669"/>
    <property type="project" value="InterPro"/>
</dbReference>
<feature type="region of interest" description="Disordered" evidence="6">
    <location>
        <begin position="17"/>
        <end position="87"/>
    </location>
</feature>
<evidence type="ECO:0000256" key="6">
    <source>
        <dbReference type="SAM" id="MobiDB-lite"/>
    </source>
</evidence>
<dbReference type="CDD" id="cd17502">
    <property type="entry name" value="MFS_Azr1_MDR_like"/>
    <property type="match status" value="1"/>
</dbReference>
<feature type="transmembrane region" description="Helical" evidence="7">
    <location>
        <begin position="188"/>
        <end position="209"/>
    </location>
</feature>
<feature type="compositionally biased region" description="Polar residues" evidence="6">
    <location>
        <begin position="19"/>
        <end position="37"/>
    </location>
</feature>
<feature type="compositionally biased region" description="Basic and acidic residues" evidence="6">
    <location>
        <begin position="38"/>
        <end position="48"/>
    </location>
</feature>
<feature type="transmembrane region" description="Helical" evidence="7">
    <location>
        <begin position="324"/>
        <end position="341"/>
    </location>
</feature>
<dbReference type="EMBL" id="AP024444">
    <property type="protein sequence ID" value="BCS21589.1"/>
    <property type="molecule type" value="Genomic_DNA"/>
</dbReference>
<keyword evidence="3 7" id="KW-0812">Transmembrane</keyword>
<dbReference type="AlphaFoldDB" id="A0A7R7XHY2"/>
<evidence type="ECO:0000256" key="2">
    <source>
        <dbReference type="ARBA" id="ARBA00007520"/>
    </source>
</evidence>
<gene>
    <name evidence="9" type="ORF">APUU_22021S</name>
</gene>
<dbReference type="Proteomes" id="UP000654913">
    <property type="component" value="Chromosome 2"/>
</dbReference>
<evidence type="ECO:0000313" key="10">
    <source>
        <dbReference type="Proteomes" id="UP000654913"/>
    </source>
</evidence>
<dbReference type="InterPro" id="IPR036259">
    <property type="entry name" value="MFS_trans_sf"/>
</dbReference>
<evidence type="ECO:0000313" key="9">
    <source>
        <dbReference type="EMBL" id="BCS21589.1"/>
    </source>
</evidence>
<feature type="transmembrane region" description="Helical" evidence="7">
    <location>
        <begin position="294"/>
        <end position="312"/>
    </location>
</feature>
<dbReference type="RefSeq" id="XP_041553783.1">
    <property type="nucleotide sequence ID" value="XM_041700838.1"/>
</dbReference>
<dbReference type="FunFam" id="1.20.1250.20:FF:000196">
    <property type="entry name" value="MFS toxin efflux pump (AflT)"/>
    <property type="match status" value="1"/>
</dbReference>
<feature type="transmembrane region" description="Helical" evidence="7">
    <location>
        <begin position="253"/>
        <end position="273"/>
    </location>
</feature>
<feature type="transmembrane region" description="Helical" evidence="7">
    <location>
        <begin position="163"/>
        <end position="182"/>
    </location>
</feature>
<dbReference type="Gene3D" id="1.20.1720.10">
    <property type="entry name" value="Multidrug resistance protein D"/>
    <property type="match status" value="1"/>
</dbReference>
<reference evidence="9" key="1">
    <citation type="submission" date="2021-01" db="EMBL/GenBank/DDBJ databases">
        <authorList>
            <consortium name="Aspergillus puulaauensis MK2 genome sequencing consortium"/>
            <person name="Kazuki M."/>
            <person name="Futagami T."/>
        </authorList>
    </citation>
    <scope>NUCLEOTIDE SEQUENCE</scope>
    <source>
        <strain evidence="9">MK2</strain>
    </source>
</reference>
<reference evidence="9" key="2">
    <citation type="submission" date="2021-02" db="EMBL/GenBank/DDBJ databases">
        <title>Aspergillus puulaauensis MK2 genome sequence.</title>
        <authorList>
            <person name="Futagami T."/>
            <person name="Mori K."/>
            <person name="Kadooka C."/>
            <person name="Tanaka T."/>
        </authorList>
    </citation>
    <scope>NUCLEOTIDE SEQUENCE</scope>
    <source>
        <strain evidence="9">MK2</strain>
    </source>
</reference>
<feature type="transmembrane region" description="Helical" evidence="7">
    <location>
        <begin position="361"/>
        <end position="382"/>
    </location>
</feature>
<dbReference type="PROSITE" id="PS50850">
    <property type="entry name" value="MFS"/>
    <property type="match status" value="1"/>
</dbReference>
<evidence type="ECO:0000256" key="3">
    <source>
        <dbReference type="ARBA" id="ARBA00022692"/>
    </source>
</evidence>
<feature type="transmembrane region" description="Helical" evidence="7">
    <location>
        <begin position="133"/>
        <end position="151"/>
    </location>
</feature>
<evidence type="ECO:0000256" key="1">
    <source>
        <dbReference type="ARBA" id="ARBA00004141"/>
    </source>
</evidence>
<feature type="transmembrane region" description="Helical" evidence="7">
    <location>
        <begin position="454"/>
        <end position="478"/>
    </location>
</feature>
<protein>
    <recommendedName>
        <fullName evidence="8">Major facilitator superfamily (MFS) profile domain-containing protein</fullName>
    </recommendedName>
</protein>
<evidence type="ECO:0000256" key="7">
    <source>
        <dbReference type="SAM" id="Phobius"/>
    </source>
</evidence>
<dbReference type="PANTHER" id="PTHR23501">
    <property type="entry name" value="MAJOR FACILITATOR SUPERFAMILY"/>
    <property type="match status" value="1"/>
</dbReference>
<dbReference type="GO" id="GO:0005886">
    <property type="term" value="C:plasma membrane"/>
    <property type="evidence" value="ECO:0007669"/>
    <property type="project" value="TreeGrafter"/>
</dbReference>
<keyword evidence="5 7" id="KW-0472">Membrane</keyword>
<dbReference type="InterPro" id="IPR011701">
    <property type="entry name" value="MFS"/>
</dbReference>
<evidence type="ECO:0000259" key="8">
    <source>
        <dbReference type="PROSITE" id="PS50850"/>
    </source>
</evidence>
<evidence type="ECO:0000256" key="4">
    <source>
        <dbReference type="ARBA" id="ARBA00022989"/>
    </source>
</evidence>
<dbReference type="InterPro" id="IPR020846">
    <property type="entry name" value="MFS_dom"/>
</dbReference>
<name>A0A7R7XHY2_9EURO</name>
<comment type="similarity">
    <text evidence="2">Belongs to the major facilitator superfamily. TCR/Tet family.</text>
</comment>
<feature type="compositionally biased region" description="Polar residues" evidence="6">
    <location>
        <begin position="55"/>
        <end position="75"/>
    </location>
</feature>
<sequence length="602" mass="63639">MASKRLRDMFRLQRLKGSASVSTAQLLPNSETPNANSLEDHGVGRDSQEVAIELTNESSAGTPKDSGASTASKLQNAIEPDTPPPEASKLSGWATAAVIAGLSLAVFCLALDGTILSTAIPKITAEFSSLHEMGWYVSAYSLALCSFSLVYGKIYTFYPVQWVYLFALAVFEAGSLICGAAPSSVVLIIGRAIAGLGGAGLLLGSMLIISEIMPLDKIPLCIGLLSGLYGIAGVAGPLLGGAFTDHLSWRWCFYINLPLGAVTALFVFFFVHLRPRKSQAGSTVVERFLQLDPLGVAVLIPAIISLLLVLQWGGAEYPWSNWRIILLLVLVGALTACFVAVQRWQGDRATIPGRLISNRNILCALLFIMCISGSQMVFTYYLPIWFQSIKVASATQSGIMNLPFIVGAVISSLVTGWAIGRIGYYAPFMYTTPIVAATGAGLLTTFTATHTGPAAWITYQLIFGIGLGMGMTLPIVVVQTALPAADVPTGTALITFTQTLAGTLFNFVAQNVFQKELASELGKAPLALGLDGGTIARLTSVGPLGIRDVATAATLPFVLGAYNEAIIRTFYVGVALAALAALGAIPIQWLSVKGKKNQKAHV</sequence>
<dbReference type="KEGG" id="apuu:APUU_22021S"/>
<accession>A0A7R7XHY2</accession>
<proteinExistence type="inferred from homology"/>
<feature type="transmembrane region" description="Helical" evidence="7">
    <location>
        <begin position="427"/>
        <end position="448"/>
    </location>
</feature>
<dbReference type="OrthoDB" id="10021397at2759"/>
<feature type="domain" description="Major facilitator superfamily (MFS) profile" evidence="8">
    <location>
        <begin position="98"/>
        <end position="592"/>
    </location>
</feature>
<feature type="transmembrane region" description="Helical" evidence="7">
    <location>
        <begin position="402"/>
        <end position="420"/>
    </location>
</feature>
<feature type="transmembrane region" description="Helical" evidence="7">
    <location>
        <begin position="93"/>
        <end position="113"/>
    </location>
</feature>
<keyword evidence="4 7" id="KW-1133">Transmembrane helix</keyword>
<comment type="subcellular location">
    <subcellularLocation>
        <location evidence="1">Membrane</location>
        <topology evidence="1">Multi-pass membrane protein</topology>
    </subcellularLocation>
</comment>
<feature type="transmembrane region" description="Helical" evidence="7">
    <location>
        <begin position="565"/>
        <end position="590"/>
    </location>
</feature>